<organism evidence="1 2">
    <name type="scientific">Oryza sativa subsp. japonica</name>
    <name type="common">Rice</name>
    <dbReference type="NCBI Taxonomy" id="39947"/>
    <lineage>
        <taxon>Eukaryota</taxon>
        <taxon>Viridiplantae</taxon>
        <taxon>Streptophyta</taxon>
        <taxon>Embryophyta</taxon>
        <taxon>Tracheophyta</taxon>
        <taxon>Spermatophyta</taxon>
        <taxon>Magnoliopsida</taxon>
        <taxon>Liliopsida</taxon>
        <taxon>Poales</taxon>
        <taxon>Poaceae</taxon>
        <taxon>BOP clade</taxon>
        <taxon>Oryzoideae</taxon>
        <taxon>Oryzeae</taxon>
        <taxon>Oryzinae</taxon>
        <taxon>Oryza</taxon>
        <taxon>Oryza sativa</taxon>
    </lineage>
</organism>
<gene>
    <name evidence="1" type="primary">OSJNBa0008C07.23</name>
</gene>
<reference evidence="2" key="1">
    <citation type="journal article" date="2005" name="Nature">
        <title>The map-based sequence of the rice genome.</title>
        <authorList>
            <consortium name="International rice genome sequencing project (IRGSP)"/>
            <person name="Matsumoto T."/>
            <person name="Wu J."/>
            <person name="Kanamori H."/>
            <person name="Katayose Y."/>
            <person name="Fujisawa M."/>
            <person name="Namiki N."/>
            <person name="Mizuno H."/>
            <person name="Yamamoto K."/>
            <person name="Antonio B.A."/>
            <person name="Baba T."/>
            <person name="Sakata K."/>
            <person name="Nagamura Y."/>
            <person name="Aoki H."/>
            <person name="Arikawa K."/>
            <person name="Arita K."/>
            <person name="Bito T."/>
            <person name="Chiden Y."/>
            <person name="Fujitsuka N."/>
            <person name="Fukunaka R."/>
            <person name="Hamada M."/>
            <person name="Harada C."/>
            <person name="Hayashi A."/>
            <person name="Hijishita S."/>
            <person name="Honda M."/>
            <person name="Hosokawa S."/>
            <person name="Ichikawa Y."/>
            <person name="Idonuma A."/>
            <person name="Iijima M."/>
            <person name="Ikeda M."/>
            <person name="Ikeno M."/>
            <person name="Ito K."/>
            <person name="Ito S."/>
            <person name="Ito T."/>
            <person name="Ito Y."/>
            <person name="Ito Y."/>
            <person name="Iwabuchi A."/>
            <person name="Kamiya K."/>
            <person name="Karasawa W."/>
            <person name="Kurita K."/>
            <person name="Katagiri S."/>
            <person name="Kikuta A."/>
            <person name="Kobayashi H."/>
            <person name="Kobayashi N."/>
            <person name="Machita K."/>
            <person name="Maehara T."/>
            <person name="Masukawa M."/>
            <person name="Mizubayashi T."/>
            <person name="Mukai Y."/>
            <person name="Nagasaki H."/>
            <person name="Nagata Y."/>
            <person name="Naito S."/>
            <person name="Nakashima M."/>
            <person name="Nakama Y."/>
            <person name="Nakamichi Y."/>
            <person name="Nakamura M."/>
            <person name="Meguro A."/>
            <person name="Negishi M."/>
            <person name="Ohta I."/>
            <person name="Ohta T."/>
            <person name="Okamoto M."/>
            <person name="Ono N."/>
            <person name="Saji S."/>
            <person name="Sakaguchi M."/>
            <person name="Sakai K."/>
            <person name="Shibata M."/>
            <person name="Shimokawa T."/>
            <person name="Song J."/>
            <person name="Takazaki Y."/>
            <person name="Terasawa K."/>
            <person name="Tsugane M."/>
            <person name="Tsuji K."/>
            <person name="Ueda S."/>
            <person name="Waki K."/>
            <person name="Yamagata H."/>
            <person name="Yamamoto M."/>
            <person name="Yamamoto S."/>
            <person name="Yamane H."/>
            <person name="Yoshiki S."/>
            <person name="Yoshihara R."/>
            <person name="Yukawa K."/>
            <person name="Zhong H."/>
            <person name="Yano M."/>
            <person name="Yuan Q."/>
            <person name="Ouyang S."/>
            <person name="Liu J."/>
            <person name="Jones K.M."/>
            <person name="Gansberger K."/>
            <person name="Moffat K."/>
            <person name="Hill J."/>
            <person name="Bera J."/>
            <person name="Fadrosh D."/>
            <person name="Jin S."/>
            <person name="Johri S."/>
            <person name="Kim M."/>
            <person name="Overton L."/>
            <person name="Reardon M."/>
            <person name="Tsitrin T."/>
            <person name="Vuong H."/>
            <person name="Weaver B."/>
            <person name="Ciecko A."/>
            <person name="Tallon L."/>
            <person name="Jackson J."/>
            <person name="Pai G."/>
            <person name="Aken S.V."/>
            <person name="Utterback T."/>
            <person name="Reidmuller S."/>
            <person name="Feldblyum T."/>
            <person name="Hsiao J."/>
            <person name="Zismann V."/>
            <person name="Iobst S."/>
            <person name="de Vazeille A.R."/>
            <person name="Buell C.R."/>
            <person name="Ying K."/>
            <person name="Li Y."/>
            <person name="Lu T."/>
            <person name="Huang Y."/>
            <person name="Zhao Q."/>
            <person name="Feng Q."/>
            <person name="Zhang L."/>
            <person name="Zhu J."/>
            <person name="Weng Q."/>
            <person name="Mu J."/>
            <person name="Lu Y."/>
            <person name="Fan D."/>
            <person name="Liu Y."/>
            <person name="Guan J."/>
            <person name="Zhang Y."/>
            <person name="Yu S."/>
            <person name="Liu X."/>
            <person name="Zhang Y."/>
            <person name="Hong G."/>
            <person name="Han B."/>
            <person name="Choisne N."/>
            <person name="Demange N."/>
            <person name="Orjeda G."/>
            <person name="Samain S."/>
            <person name="Cattolico L."/>
            <person name="Pelletier E."/>
            <person name="Couloux A."/>
            <person name="Segurens B."/>
            <person name="Wincker P."/>
            <person name="D'Hont A."/>
            <person name="Scarpelli C."/>
            <person name="Weissenbach J."/>
            <person name="Salanoubat M."/>
            <person name="Quetier F."/>
            <person name="Yu Y."/>
            <person name="Kim H.R."/>
            <person name="Rambo T."/>
            <person name="Currie J."/>
            <person name="Collura K."/>
            <person name="Luo M."/>
            <person name="Yang T."/>
            <person name="Ammiraju J.S.S."/>
            <person name="Engler F."/>
            <person name="Soderlund C."/>
            <person name="Wing R.A."/>
            <person name="Palmer L.E."/>
            <person name="de la Bastide M."/>
            <person name="Spiegel L."/>
            <person name="Nascimento L."/>
            <person name="Zutavern T."/>
            <person name="O'Shaughnessy A."/>
            <person name="Dike S."/>
            <person name="Dedhia N."/>
            <person name="Preston R."/>
            <person name="Balija V."/>
            <person name="McCombie W.R."/>
            <person name="Chow T."/>
            <person name="Chen H."/>
            <person name="Chung M."/>
            <person name="Chen C."/>
            <person name="Shaw J."/>
            <person name="Wu H."/>
            <person name="Hsiao K."/>
            <person name="Chao Y."/>
            <person name="Chu M."/>
            <person name="Cheng C."/>
            <person name="Hour A."/>
            <person name="Lee P."/>
            <person name="Lin S."/>
            <person name="Lin Y."/>
            <person name="Liou J."/>
            <person name="Liu S."/>
            <person name="Hsing Y."/>
            <person name="Raghuvanshi S."/>
            <person name="Mohanty A."/>
            <person name="Bharti A.K."/>
            <person name="Gaur A."/>
            <person name="Gupta V."/>
            <person name="Kumar D."/>
            <person name="Ravi V."/>
            <person name="Vij S."/>
            <person name="Kapur A."/>
            <person name="Khurana P."/>
            <person name="Khurana P."/>
            <person name="Khurana J.P."/>
            <person name="Tyagi A.K."/>
            <person name="Gaikwad K."/>
            <person name="Singh A."/>
            <person name="Dalal V."/>
            <person name="Srivastava S."/>
            <person name="Dixit A."/>
            <person name="Pal A.K."/>
            <person name="Ghazi I.A."/>
            <person name="Yadav M."/>
            <person name="Pandit A."/>
            <person name="Bhargava A."/>
            <person name="Sureshbabu K."/>
            <person name="Batra K."/>
            <person name="Sharma T.R."/>
            <person name="Mohapatra T."/>
            <person name="Singh N.K."/>
            <person name="Messing J."/>
            <person name="Nelson A.B."/>
            <person name="Fuks G."/>
            <person name="Kavchok S."/>
            <person name="Keizer G."/>
            <person name="Linton E."/>
            <person name="Llaca V."/>
            <person name="Song R."/>
            <person name="Tanyolac B."/>
            <person name="Young S."/>
            <person name="Ho-Il K."/>
            <person name="Hahn J.H."/>
            <person name="Sangsakoo G."/>
            <person name="Vanavichit A."/>
            <person name="de Mattos Luiz.A.T."/>
            <person name="Zimmer P.D."/>
            <person name="Malone G."/>
            <person name="Dellagostin O."/>
            <person name="de Oliveira A.C."/>
            <person name="Bevan M."/>
            <person name="Bancroft I."/>
            <person name="Minx P."/>
            <person name="Cordum H."/>
            <person name="Wilson R."/>
            <person name="Cheng Z."/>
            <person name="Jin W."/>
            <person name="Jiang J."/>
            <person name="Leong S.A."/>
            <person name="Iwama H."/>
            <person name="Gojobori T."/>
            <person name="Itoh T."/>
            <person name="Niimura Y."/>
            <person name="Fujii Y."/>
            <person name="Habara T."/>
            <person name="Sakai H."/>
            <person name="Sato Y."/>
            <person name="Wilson G."/>
            <person name="Kumar K."/>
            <person name="McCouch S."/>
            <person name="Juretic N."/>
            <person name="Hoen D."/>
            <person name="Wright S."/>
            <person name="Bruskiewich R."/>
            <person name="Bureau T."/>
            <person name="Miyao A."/>
            <person name="Hirochika H."/>
            <person name="Nishikawa T."/>
            <person name="Kadowaki K."/>
            <person name="Sugiura M."/>
            <person name="Burr B."/>
            <person name="Sasaki T."/>
        </authorList>
    </citation>
    <scope>NUCLEOTIDE SEQUENCE [LARGE SCALE GENOMIC DNA]</scope>
    <source>
        <strain evidence="2">cv. Nipponbare</strain>
    </source>
</reference>
<evidence type="ECO:0000313" key="1">
    <source>
        <dbReference type="EMBL" id="BAD19922.1"/>
    </source>
</evidence>
<name>Q6K3U9_ORYSJ</name>
<accession>Q6K3U9</accession>
<dbReference type="AlphaFoldDB" id="Q6K3U9"/>
<proteinExistence type="predicted"/>
<dbReference type="EMBL" id="AP005608">
    <property type="protein sequence ID" value="BAD19922.1"/>
    <property type="molecule type" value="Genomic_DNA"/>
</dbReference>
<sequence>MEKVCPLYTMSSLVVYTIPLASVHWRSGEQVSITFAFDILHWEKACRPIDADTKSNTYVTFRTGTYNTSYSSEVLVRSRQPPTTPDSHTCDGHKYWSVIRVTFDGSYGIPSSLCVGRRRRRHRWVCGLEGEATPAGVGVGDGDGTDGCAGRRRRLHGQVRGPDAEARGTGGCWGRMRRRHQRVRRRHRRRRQLEAKAEEVGDWDPAYRRSVVTGSDRP</sequence>
<reference evidence="2" key="2">
    <citation type="journal article" date="2008" name="Nucleic Acids Res.">
        <title>The rice annotation project database (RAP-DB): 2008 update.</title>
        <authorList>
            <consortium name="The rice annotation project (RAP)"/>
        </authorList>
    </citation>
    <scope>GENOME REANNOTATION</scope>
    <source>
        <strain evidence="2">cv. Nipponbare</strain>
    </source>
</reference>
<dbReference type="Proteomes" id="UP000000763">
    <property type="component" value="Chromosome 2"/>
</dbReference>
<evidence type="ECO:0000313" key="2">
    <source>
        <dbReference type="Proteomes" id="UP000000763"/>
    </source>
</evidence>
<protein>
    <submittedName>
        <fullName evidence="1">Uncharacterized protein</fullName>
    </submittedName>
</protein>